<comment type="caution">
    <text evidence="9">The sequence shown here is derived from an EMBL/GenBank/DDBJ whole genome shotgun (WGS) entry which is preliminary data.</text>
</comment>
<evidence type="ECO:0000256" key="2">
    <source>
        <dbReference type="ARBA" id="ARBA00022448"/>
    </source>
</evidence>
<dbReference type="PIRSF" id="PIRSF006060">
    <property type="entry name" value="AA_transporter"/>
    <property type="match status" value="1"/>
</dbReference>
<protein>
    <recommendedName>
        <fullName evidence="11">Amino acid transporter transmembrane domain-containing protein</fullName>
    </recommendedName>
</protein>
<feature type="transmembrane region" description="Helical" evidence="8">
    <location>
        <begin position="90"/>
        <end position="108"/>
    </location>
</feature>
<evidence type="ECO:0000256" key="5">
    <source>
        <dbReference type="ARBA" id="ARBA00022692"/>
    </source>
</evidence>
<keyword evidence="6 8" id="KW-1133">Transmembrane helix</keyword>
<keyword evidence="2" id="KW-0813">Transport</keyword>
<feature type="transmembrane region" description="Helical" evidence="8">
    <location>
        <begin position="114"/>
        <end position="138"/>
    </location>
</feature>
<evidence type="ECO:0000256" key="7">
    <source>
        <dbReference type="ARBA" id="ARBA00023136"/>
    </source>
</evidence>
<dbReference type="PANTHER" id="PTHR32195">
    <property type="entry name" value="OS07G0662800 PROTEIN"/>
    <property type="match status" value="1"/>
</dbReference>
<dbReference type="Proteomes" id="UP000177912">
    <property type="component" value="Unassembled WGS sequence"/>
</dbReference>
<feature type="transmembrane region" description="Helical" evidence="8">
    <location>
        <begin position="320"/>
        <end position="340"/>
    </location>
</feature>
<keyword evidence="4" id="KW-0997">Cell inner membrane</keyword>
<feature type="transmembrane region" description="Helical" evidence="8">
    <location>
        <begin position="296"/>
        <end position="314"/>
    </location>
</feature>
<feature type="transmembrane region" description="Helical" evidence="8">
    <location>
        <begin position="150"/>
        <end position="172"/>
    </location>
</feature>
<evidence type="ECO:0000256" key="3">
    <source>
        <dbReference type="ARBA" id="ARBA00022475"/>
    </source>
</evidence>
<evidence type="ECO:0000313" key="9">
    <source>
        <dbReference type="EMBL" id="OGE80663.1"/>
    </source>
</evidence>
<dbReference type="Gene3D" id="1.20.1740.10">
    <property type="entry name" value="Amino acid/polyamine transporter I"/>
    <property type="match status" value="1"/>
</dbReference>
<evidence type="ECO:0008006" key="11">
    <source>
        <dbReference type="Google" id="ProtNLM"/>
    </source>
</evidence>
<evidence type="ECO:0000256" key="4">
    <source>
        <dbReference type="ARBA" id="ARBA00022519"/>
    </source>
</evidence>
<feature type="transmembrane region" description="Helical" evidence="8">
    <location>
        <begin position="12"/>
        <end position="35"/>
    </location>
</feature>
<feature type="transmembrane region" description="Helical" evidence="8">
    <location>
        <begin position="360"/>
        <end position="378"/>
    </location>
</feature>
<comment type="subcellular location">
    <subcellularLocation>
        <location evidence="1">Cell inner membrane</location>
        <topology evidence="1">Multi-pass membrane protein</topology>
    </subcellularLocation>
</comment>
<evidence type="ECO:0000256" key="6">
    <source>
        <dbReference type="ARBA" id="ARBA00022989"/>
    </source>
</evidence>
<keyword evidence="7 8" id="KW-0472">Membrane</keyword>
<dbReference type="InterPro" id="IPR018227">
    <property type="entry name" value="Amino_acid_transport_2"/>
</dbReference>
<accession>A0A1F5NST0</accession>
<reference evidence="9 10" key="1">
    <citation type="journal article" date="2016" name="Nat. Commun.">
        <title>Thousands of microbial genomes shed light on interconnected biogeochemical processes in an aquifer system.</title>
        <authorList>
            <person name="Anantharaman K."/>
            <person name="Brown C.T."/>
            <person name="Hug L.A."/>
            <person name="Sharon I."/>
            <person name="Castelle C.J."/>
            <person name="Probst A.J."/>
            <person name="Thomas B.C."/>
            <person name="Singh A."/>
            <person name="Wilkins M.J."/>
            <person name="Karaoz U."/>
            <person name="Brodie E.L."/>
            <person name="Williams K.H."/>
            <person name="Hubbard S.S."/>
            <person name="Banfield J.F."/>
        </authorList>
    </citation>
    <scope>NUCLEOTIDE SEQUENCE [LARGE SCALE GENOMIC DNA]</scope>
</reference>
<organism evidence="9 10">
    <name type="scientific">Candidatus Doudnabacteria bacterium RIFCSPHIGHO2_01_FULL_43_23</name>
    <dbReference type="NCBI Taxonomy" id="1817822"/>
    <lineage>
        <taxon>Bacteria</taxon>
        <taxon>Candidatus Doudnaibacteriota</taxon>
    </lineage>
</organism>
<gene>
    <name evidence="9" type="ORF">A2826_00420</name>
</gene>
<dbReference type="EMBL" id="MFEI01000021">
    <property type="protein sequence ID" value="OGE80663.1"/>
    <property type="molecule type" value="Genomic_DNA"/>
</dbReference>
<dbReference type="GO" id="GO:0003333">
    <property type="term" value="P:amino acid transmembrane transport"/>
    <property type="evidence" value="ECO:0007669"/>
    <property type="project" value="InterPro"/>
</dbReference>
<feature type="transmembrane region" description="Helical" evidence="8">
    <location>
        <begin position="178"/>
        <end position="197"/>
    </location>
</feature>
<feature type="transmembrane region" description="Helical" evidence="8">
    <location>
        <begin position="262"/>
        <end position="284"/>
    </location>
</feature>
<name>A0A1F5NST0_9BACT</name>
<evidence type="ECO:0000256" key="1">
    <source>
        <dbReference type="ARBA" id="ARBA00004429"/>
    </source>
</evidence>
<evidence type="ECO:0000256" key="8">
    <source>
        <dbReference type="SAM" id="Phobius"/>
    </source>
</evidence>
<evidence type="ECO:0000313" key="10">
    <source>
        <dbReference type="Proteomes" id="UP000177912"/>
    </source>
</evidence>
<keyword evidence="5 8" id="KW-0812">Transmembrane</keyword>
<dbReference type="GO" id="GO:0005886">
    <property type="term" value="C:plasma membrane"/>
    <property type="evidence" value="ECO:0007669"/>
    <property type="project" value="UniProtKB-SubCell"/>
</dbReference>
<proteinExistence type="predicted"/>
<feature type="transmembrane region" description="Helical" evidence="8">
    <location>
        <begin position="41"/>
        <end position="62"/>
    </location>
</feature>
<dbReference type="STRING" id="1817822.A2826_00420"/>
<dbReference type="AlphaFoldDB" id="A0A1F5NST0"/>
<sequence length="381" mass="41522">MEMKNIETKSLQFVEAVALLVGTVVGAGFLGIPFVVARVGLILGLLLIIGIGLLAMILFLVVTEITLRTKTKHQIPGYISQYLGPKWRKFTFIVLLSGGYGALLSYLVGEGQVLSAIFGGPPIIYSVLFFAVTAVFVFRGLKTIELVDLFLILFMALVVILIGLLSANSIQYQNLSHFNLAGILPAYGVILFSFLGVSAVPEMRAILTRKEKQLPKAVFIAVFIPMIIYVLFTVAVVGVNGVDTSPVATIGLGQALGRNVEIVGNILAVITMTTAFLGMGLAMKETYHYDLKVNKNLAWGLTMSVPFILLLLGLTNFTTILSLVGSLFGGIMGVLIIVTWWKAKKLGDRKPEFILHHKKLFGYLLIIVFSLGFIYTVFDLL</sequence>
<dbReference type="Pfam" id="PF03222">
    <property type="entry name" value="Trp_Tyr_perm"/>
    <property type="match status" value="1"/>
</dbReference>
<feature type="transmembrane region" description="Helical" evidence="8">
    <location>
        <begin position="218"/>
        <end position="242"/>
    </location>
</feature>
<dbReference type="PANTHER" id="PTHR32195:SF26">
    <property type="entry name" value="TRYPTOPHAN OR TYROSINE TRANSPORTER PROTEIN"/>
    <property type="match status" value="1"/>
</dbReference>
<keyword evidence="3" id="KW-1003">Cell membrane</keyword>